<feature type="binding site" evidence="12">
    <location>
        <position position="24"/>
    </location>
    <ligand>
        <name>Mg(2+)</name>
        <dbReference type="ChEBI" id="CHEBI:18420"/>
        <label>1</label>
    </ligand>
</feature>
<evidence type="ECO:0000256" key="4">
    <source>
        <dbReference type="ARBA" id="ARBA00011738"/>
    </source>
</evidence>
<dbReference type="PANTHER" id="PTHR10466:SF0">
    <property type="entry name" value="PHOSPHOMANNOMUTASE"/>
    <property type="match status" value="1"/>
</dbReference>
<evidence type="ECO:0000256" key="7">
    <source>
        <dbReference type="ARBA" id="ARBA00022723"/>
    </source>
</evidence>
<dbReference type="UniPathway" id="UPA00126">
    <property type="reaction ID" value="UER00424"/>
</dbReference>
<dbReference type="Proteomes" id="UP000245884">
    <property type="component" value="Unassembled WGS sequence"/>
</dbReference>
<keyword evidence="15" id="KW-1185">Reference proteome</keyword>
<feature type="active site" description="Nucleophile" evidence="10">
    <location>
        <position position="24"/>
    </location>
</feature>
<evidence type="ECO:0000256" key="9">
    <source>
        <dbReference type="ARBA" id="ARBA00023235"/>
    </source>
</evidence>
<dbReference type="InterPro" id="IPR023214">
    <property type="entry name" value="HAD_sf"/>
</dbReference>
<name>A0A316UUJ9_9BASI</name>
<evidence type="ECO:0000256" key="5">
    <source>
        <dbReference type="ARBA" id="ARBA00012730"/>
    </source>
</evidence>
<dbReference type="GO" id="GO:0009298">
    <property type="term" value="P:GDP-mannose biosynthetic process"/>
    <property type="evidence" value="ECO:0007669"/>
    <property type="project" value="UniProtKB-UniPathway"/>
</dbReference>
<evidence type="ECO:0000256" key="12">
    <source>
        <dbReference type="PIRSR" id="PIRSR605002-3"/>
    </source>
</evidence>
<evidence type="ECO:0000256" key="11">
    <source>
        <dbReference type="PIRSR" id="PIRSR605002-2"/>
    </source>
</evidence>
<comment type="function">
    <text evidence="13">Involved in the synthesis of the GDP-mannose and dolichol-phosphate-mannose required for a number of critical mannosyl transfer reactions.</text>
</comment>
<dbReference type="SUPFAM" id="SSF56784">
    <property type="entry name" value="HAD-like"/>
    <property type="match status" value="1"/>
</dbReference>
<reference evidence="14 15" key="1">
    <citation type="journal article" date="2018" name="Mol. Biol. Evol.">
        <title>Broad Genomic Sampling Reveals a Smut Pathogenic Ancestry of the Fungal Clade Ustilaginomycotina.</title>
        <authorList>
            <person name="Kijpornyongpan T."/>
            <person name="Mondo S.J."/>
            <person name="Barry K."/>
            <person name="Sandor L."/>
            <person name="Lee J."/>
            <person name="Lipzen A."/>
            <person name="Pangilinan J."/>
            <person name="LaButti K."/>
            <person name="Hainaut M."/>
            <person name="Henrissat B."/>
            <person name="Grigoriev I.V."/>
            <person name="Spatafora J.W."/>
            <person name="Aime M.C."/>
        </authorList>
    </citation>
    <scope>NUCLEOTIDE SEQUENCE [LARGE SCALE GENOMIC DNA]</scope>
    <source>
        <strain evidence="14 15">MCA 5214</strain>
    </source>
</reference>
<dbReference type="InterPro" id="IPR043169">
    <property type="entry name" value="PMM_cap"/>
</dbReference>
<dbReference type="AlphaFoldDB" id="A0A316UUJ9"/>
<comment type="pathway">
    <text evidence="2 13">Nucleotide-sugar biosynthesis; GDP-alpha-D-mannose biosynthesis; alpha-D-mannose 1-phosphate from D-fructose 6-phosphate: step 2/2.</text>
</comment>
<feature type="binding site" evidence="11">
    <location>
        <position position="152"/>
    </location>
    <ligand>
        <name>alpha-D-mannose 1-phosphate</name>
        <dbReference type="ChEBI" id="CHEBI:58409"/>
    </ligand>
</feature>
<feature type="binding site" evidence="11">
    <location>
        <position position="159"/>
    </location>
    <ligand>
        <name>alpha-D-mannose 1-phosphate</name>
        <dbReference type="ChEBI" id="CHEBI:58409"/>
    </ligand>
</feature>
<comment type="subunit">
    <text evidence="4 13">Homodimer.</text>
</comment>
<gene>
    <name evidence="14" type="ORF">BDZ90DRAFT_261039</name>
</gene>
<dbReference type="PANTHER" id="PTHR10466">
    <property type="entry name" value="PHOSPHOMANNOMUTASE"/>
    <property type="match status" value="1"/>
</dbReference>
<dbReference type="STRING" id="1569628.A0A316UUJ9"/>
<feature type="binding site" evidence="12">
    <location>
        <position position="244"/>
    </location>
    <ligand>
        <name>Mg(2+)</name>
        <dbReference type="ChEBI" id="CHEBI:18420"/>
        <label>1</label>
    </ligand>
</feature>
<keyword evidence="9 13" id="KW-0413">Isomerase</keyword>
<proteinExistence type="inferred from homology"/>
<evidence type="ECO:0000256" key="1">
    <source>
        <dbReference type="ARBA" id="ARBA00004496"/>
    </source>
</evidence>
<dbReference type="Gene3D" id="3.40.50.1000">
    <property type="entry name" value="HAD superfamily/HAD-like"/>
    <property type="match status" value="1"/>
</dbReference>
<dbReference type="GO" id="GO:0046872">
    <property type="term" value="F:metal ion binding"/>
    <property type="evidence" value="ECO:0007669"/>
    <property type="project" value="UniProtKB-KW"/>
</dbReference>
<comment type="cofactor">
    <cofactor evidence="12">
        <name>Mg(2+)</name>
        <dbReference type="ChEBI" id="CHEBI:18420"/>
    </cofactor>
</comment>
<dbReference type="GO" id="GO:0004615">
    <property type="term" value="F:phosphomannomutase activity"/>
    <property type="evidence" value="ECO:0007669"/>
    <property type="project" value="UniProtKB-EC"/>
</dbReference>
<dbReference type="InterPro" id="IPR036412">
    <property type="entry name" value="HAD-like_sf"/>
</dbReference>
<feature type="active site" description="Proton donor/acceptor" evidence="10">
    <location>
        <position position="26"/>
    </location>
</feature>
<feature type="binding site" evidence="11">
    <location>
        <position position="141"/>
    </location>
    <ligand>
        <name>alpha-D-mannose 1-phosphate</name>
        <dbReference type="ChEBI" id="CHEBI:58409"/>
    </ligand>
</feature>
<feature type="binding site" evidence="12">
    <location>
        <position position="239"/>
    </location>
    <ligand>
        <name>Mg(2+)</name>
        <dbReference type="ChEBI" id="CHEBI:18420"/>
        <label>1</label>
    </ligand>
</feature>
<organism evidence="14 15">
    <name type="scientific">Jaminaea rosea</name>
    <dbReference type="NCBI Taxonomy" id="1569628"/>
    <lineage>
        <taxon>Eukaryota</taxon>
        <taxon>Fungi</taxon>
        <taxon>Dikarya</taxon>
        <taxon>Basidiomycota</taxon>
        <taxon>Ustilaginomycotina</taxon>
        <taxon>Exobasidiomycetes</taxon>
        <taxon>Microstromatales</taxon>
        <taxon>Microstromatales incertae sedis</taxon>
        <taxon>Jaminaea</taxon>
    </lineage>
</organism>
<dbReference type="SFLD" id="SFLDS00003">
    <property type="entry name" value="Haloacid_Dehalogenase"/>
    <property type="match status" value="1"/>
</dbReference>
<evidence type="ECO:0000256" key="10">
    <source>
        <dbReference type="PIRSR" id="PIRSR605002-1"/>
    </source>
</evidence>
<dbReference type="SFLD" id="SFLDG01140">
    <property type="entry name" value="C2.B:_Phosphomannomutase_and_P"/>
    <property type="match status" value="1"/>
</dbReference>
<feature type="binding site" evidence="12">
    <location>
        <position position="26"/>
    </location>
    <ligand>
        <name>Mg(2+)</name>
        <dbReference type="ChEBI" id="CHEBI:18420"/>
        <label>1</label>
    </ligand>
</feature>
<sequence>MSAPIPAPVPLASRPRSTTICLFDVDGTLTPARQSISPAMLQTLQHLRTQCAIGFVGGSNLPKIQEQLQLPGAEPYNCVDLFDYGFAENGLTAYKMGKELASQSFLGWLGEEKYQKLVKFCLRYISGLEIPVMRGTFIEFRAGMINVSPIGRNASIQERIEFEKYDLQHNIRRDFIAALQREFPDYGLTYSIGGQISFDVFPVGWDKTYALNHIKDDGFQTIHFFGDKTYKGGNDYEIFEDQRTKGHTVTSPEDTIQQLGELFQA</sequence>
<feature type="binding site" evidence="11">
    <location>
        <position position="33"/>
    </location>
    <ligand>
        <name>alpha-D-mannose 1-phosphate</name>
        <dbReference type="ChEBI" id="CHEBI:58409"/>
    </ligand>
</feature>
<comment type="subcellular location">
    <subcellularLocation>
        <location evidence="1 13">Cytoplasm</location>
    </subcellularLocation>
</comment>
<dbReference type="Pfam" id="PF03332">
    <property type="entry name" value="PMM"/>
    <property type="match status" value="1"/>
</dbReference>
<dbReference type="GO" id="GO:0006487">
    <property type="term" value="P:protein N-linked glycosylation"/>
    <property type="evidence" value="ECO:0007669"/>
    <property type="project" value="TreeGrafter"/>
</dbReference>
<evidence type="ECO:0000256" key="8">
    <source>
        <dbReference type="ARBA" id="ARBA00022842"/>
    </source>
</evidence>
<dbReference type="GeneID" id="37030153"/>
<dbReference type="InterPro" id="IPR005002">
    <property type="entry name" value="PMM"/>
</dbReference>
<keyword evidence="6 13" id="KW-0963">Cytoplasm</keyword>
<dbReference type="FunFam" id="3.30.1240.20:FF:000001">
    <property type="entry name" value="Phosphomannomutase"/>
    <property type="match status" value="1"/>
</dbReference>
<accession>A0A316UUJ9</accession>
<dbReference type="OrthoDB" id="10264771at2759"/>
<dbReference type="NCBIfam" id="TIGR01484">
    <property type="entry name" value="HAD-SF-IIB"/>
    <property type="match status" value="1"/>
</dbReference>
<feature type="binding site" evidence="12">
    <location>
        <position position="227"/>
    </location>
    <ligand>
        <name>Mg(2+)</name>
        <dbReference type="ChEBI" id="CHEBI:18420"/>
        <label>1</label>
    </ligand>
</feature>
<dbReference type="SFLD" id="SFLDF00445">
    <property type="entry name" value="alpha-phosphomannomutase"/>
    <property type="match status" value="1"/>
</dbReference>
<evidence type="ECO:0000256" key="2">
    <source>
        <dbReference type="ARBA" id="ARBA00004699"/>
    </source>
</evidence>
<keyword evidence="8 12" id="KW-0460">Magnesium</keyword>
<protein>
    <recommendedName>
        <fullName evidence="5 13">Phosphomannomutase</fullName>
        <ecNumber evidence="5 13">5.4.2.8</ecNumber>
    </recommendedName>
</protein>
<feature type="binding site" evidence="12">
    <location>
        <position position="241"/>
    </location>
    <ligand>
        <name>Mg(2+)</name>
        <dbReference type="ChEBI" id="CHEBI:18420"/>
        <label>1</label>
    </ligand>
</feature>
<dbReference type="GO" id="GO:0006013">
    <property type="term" value="P:mannose metabolic process"/>
    <property type="evidence" value="ECO:0007669"/>
    <property type="project" value="TreeGrafter"/>
</dbReference>
<dbReference type="EMBL" id="KZ819670">
    <property type="protein sequence ID" value="PWN26785.1"/>
    <property type="molecule type" value="Genomic_DNA"/>
</dbReference>
<dbReference type="InterPro" id="IPR006379">
    <property type="entry name" value="HAD-SF_hydro_IIB"/>
</dbReference>
<feature type="binding site" evidence="11">
    <location>
        <position position="199"/>
    </location>
    <ligand>
        <name>alpha-D-mannose 1-phosphate</name>
        <dbReference type="ChEBI" id="CHEBI:58409"/>
    </ligand>
</feature>
<evidence type="ECO:0000256" key="6">
    <source>
        <dbReference type="ARBA" id="ARBA00022490"/>
    </source>
</evidence>
<dbReference type="GO" id="GO:0005829">
    <property type="term" value="C:cytosol"/>
    <property type="evidence" value="ECO:0007669"/>
    <property type="project" value="TreeGrafter"/>
</dbReference>
<comment type="catalytic activity">
    <reaction evidence="13">
        <text>alpha-D-mannose 1-phosphate = D-mannose 6-phosphate</text>
        <dbReference type="Rhea" id="RHEA:11140"/>
        <dbReference type="ChEBI" id="CHEBI:58409"/>
        <dbReference type="ChEBI" id="CHEBI:58735"/>
        <dbReference type="EC" id="5.4.2.8"/>
    </reaction>
</comment>
<dbReference type="Gene3D" id="3.30.1240.20">
    <property type="match status" value="1"/>
</dbReference>
<dbReference type="CDD" id="cd02585">
    <property type="entry name" value="HAD_PMM"/>
    <property type="match status" value="1"/>
</dbReference>
<feature type="binding site" evidence="11">
    <location>
        <position position="197"/>
    </location>
    <ligand>
        <name>alpha-D-mannose 1-phosphate</name>
        <dbReference type="ChEBI" id="CHEBI:58409"/>
    </ligand>
</feature>
<evidence type="ECO:0000313" key="14">
    <source>
        <dbReference type="EMBL" id="PWN26785.1"/>
    </source>
</evidence>
<dbReference type="RefSeq" id="XP_025361397.1">
    <property type="nucleotide sequence ID" value="XM_025508330.1"/>
</dbReference>
<evidence type="ECO:0000313" key="15">
    <source>
        <dbReference type="Proteomes" id="UP000245884"/>
    </source>
</evidence>
<evidence type="ECO:0000256" key="3">
    <source>
        <dbReference type="ARBA" id="ARBA00009736"/>
    </source>
</evidence>
<dbReference type="SFLD" id="SFLDG01143">
    <property type="entry name" value="C2.B.3:_Phosphomannomutase_Lik"/>
    <property type="match status" value="1"/>
</dbReference>
<evidence type="ECO:0000256" key="13">
    <source>
        <dbReference type="RuleBase" id="RU361118"/>
    </source>
</evidence>
<comment type="similarity">
    <text evidence="3 13">Belongs to the eukaryotic PMM family.</text>
</comment>
<dbReference type="EC" id="5.4.2.8" evidence="5 13"/>
<keyword evidence="7 12" id="KW-0479">Metal-binding</keyword>